<protein>
    <submittedName>
        <fullName evidence="1">Uncharacterized protein</fullName>
    </submittedName>
</protein>
<comment type="caution">
    <text evidence="1">The sequence shown here is derived from an EMBL/GenBank/DDBJ whole genome shotgun (WGS) entry which is preliminary data.</text>
</comment>
<evidence type="ECO:0000313" key="2">
    <source>
        <dbReference type="Proteomes" id="UP000724874"/>
    </source>
</evidence>
<dbReference type="OrthoDB" id="2431447at2759"/>
<dbReference type="EMBL" id="JADNYJ010000077">
    <property type="protein sequence ID" value="KAF8889982.1"/>
    <property type="molecule type" value="Genomic_DNA"/>
</dbReference>
<keyword evidence="2" id="KW-1185">Reference proteome</keyword>
<dbReference type="AlphaFoldDB" id="A0A9P5NGL2"/>
<reference evidence="1" key="1">
    <citation type="submission" date="2020-11" db="EMBL/GenBank/DDBJ databases">
        <authorList>
            <consortium name="DOE Joint Genome Institute"/>
            <person name="Ahrendt S."/>
            <person name="Riley R."/>
            <person name="Andreopoulos W."/>
            <person name="LaButti K."/>
            <person name="Pangilinan J."/>
            <person name="Ruiz-duenas F.J."/>
            <person name="Barrasa J.M."/>
            <person name="Sanchez-Garcia M."/>
            <person name="Camarero S."/>
            <person name="Miyauchi S."/>
            <person name="Serrano A."/>
            <person name="Linde D."/>
            <person name="Babiker R."/>
            <person name="Drula E."/>
            <person name="Ayuso-Fernandez I."/>
            <person name="Pacheco R."/>
            <person name="Padilla G."/>
            <person name="Ferreira P."/>
            <person name="Barriuso J."/>
            <person name="Kellner H."/>
            <person name="Castanera R."/>
            <person name="Alfaro M."/>
            <person name="Ramirez L."/>
            <person name="Pisabarro A.G."/>
            <person name="Kuo A."/>
            <person name="Tritt A."/>
            <person name="Lipzen A."/>
            <person name="He G."/>
            <person name="Yan M."/>
            <person name="Ng V."/>
            <person name="Cullen D."/>
            <person name="Martin F."/>
            <person name="Rosso M.-N."/>
            <person name="Henrissat B."/>
            <person name="Hibbett D."/>
            <person name="Martinez A.T."/>
            <person name="Grigoriev I.V."/>
        </authorList>
    </citation>
    <scope>NUCLEOTIDE SEQUENCE</scope>
    <source>
        <strain evidence="1">AH 44721</strain>
    </source>
</reference>
<dbReference type="Proteomes" id="UP000724874">
    <property type="component" value="Unassembled WGS sequence"/>
</dbReference>
<sequence length="71" mass="7764">MFLCGGKKGPLLVMECSGGEGSGMNSKRYREQVFRGGLFAVLHSYEVQEETPSIPAKQCRVSLQEIGNEVV</sequence>
<gene>
    <name evidence="1" type="ORF">CPB84DRAFT_1683732</name>
</gene>
<name>A0A9P5NGL2_GYMJU</name>
<organism evidence="1 2">
    <name type="scientific">Gymnopilus junonius</name>
    <name type="common">Spectacular rustgill mushroom</name>
    <name type="synonym">Gymnopilus spectabilis subsp. junonius</name>
    <dbReference type="NCBI Taxonomy" id="109634"/>
    <lineage>
        <taxon>Eukaryota</taxon>
        <taxon>Fungi</taxon>
        <taxon>Dikarya</taxon>
        <taxon>Basidiomycota</taxon>
        <taxon>Agaricomycotina</taxon>
        <taxon>Agaricomycetes</taxon>
        <taxon>Agaricomycetidae</taxon>
        <taxon>Agaricales</taxon>
        <taxon>Agaricineae</taxon>
        <taxon>Hymenogastraceae</taxon>
        <taxon>Gymnopilus</taxon>
    </lineage>
</organism>
<proteinExistence type="predicted"/>
<accession>A0A9P5NGL2</accession>
<evidence type="ECO:0000313" key="1">
    <source>
        <dbReference type="EMBL" id="KAF8889982.1"/>
    </source>
</evidence>